<dbReference type="InParanoid" id="A7SQK5"/>
<dbReference type="GO" id="GO:0047372">
    <property type="term" value="F:monoacylglycerol lipase activity"/>
    <property type="evidence" value="ECO:0000318"/>
    <property type="project" value="GO_Central"/>
</dbReference>
<evidence type="ECO:0000313" key="3">
    <source>
        <dbReference type="EMBL" id="EDO34017.1"/>
    </source>
</evidence>
<name>A7SQK5_NEMVE</name>
<dbReference type="AlphaFoldDB" id="A7SQK5"/>
<evidence type="ECO:0000256" key="1">
    <source>
        <dbReference type="ARBA" id="ARBA00010884"/>
    </source>
</evidence>
<dbReference type="Proteomes" id="UP000001593">
    <property type="component" value="Unassembled WGS sequence"/>
</dbReference>
<keyword evidence="2" id="KW-0472">Membrane</keyword>
<feature type="transmembrane region" description="Helical" evidence="2">
    <location>
        <begin position="12"/>
        <end position="32"/>
    </location>
</feature>
<dbReference type="Gene3D" id="3.40.50.1820">
    <property type="entry name" value="alpha/beta hydrolase"/>
    <property type="match status" value="1"/>
</dbReference>
<gene>
    <name evidence="3" type="ORF">NEMVEDRAFT_v1g173228</name>
</gene>
<sequence>MSLAEFLRILYQWQWLPFLGTFSGFYLAYYFLHVVQKPKIFGKDGPFRRFLQNECAVLSDYYWPTIWCFGAHAQTVVRALLRSRPPVPFRRETLDTPDGGIMCLDWFDHENSHYTNPLRRPTVLVLPGLTGGSETSYCRHLVLQGEKLGYRTIIANHRGFGASQLKRPQIFLIRGRKSMKCYSEHYRMLARNVCTQSNVREAVMILMNYLNEMKDADCGLIAGLVVSIPWDCAESTVSLEQPLNFLLFNRRLTGNLVRMVKSNLNVFQGRHNLYDINHVLNAKTVREFDERFTSPTFGYSNYEEYYNAASLHTKPLHTITVPVLCLTAADDPFSPLHAIPLKTIGNNPMFTLVLTAYGGHIGFIEGVMIHEQNYMDRVFAQFAKGVFD</sequence>
<keyword evidence="4" id="KW-1185">Reference proteome</keyword>
<organism evidence="3 4">
    <name type="scientific">Nematostella vectensis</name>
    <name type="common">Starlet sea anemone</name>
    <dbReference type="NCBI Taxonomy" id="45351"/>
    <lineage>
        <taxon>Eukaryota</taxon>
        <taxon>Metazoa</taxon>
        <taxon>Cnidaria</taxon>
        <taxon>Anthozoa</taxon>
        <taxon>Hexacorallia</taxon>
        <taxon>Actiniaria</taxon>
        <taxon>Edwardsiidae</taxon>
        <taxon>Nematostella</taxon>
    </lineage>
</organism>
<protein>
    <recommendedName>
        <fullName evidence="5">Abhydrolase domain-containing protein 3</fullName>
    </recommendedName>
</protein>
<dbReference type="GO" id="GO:0008126">
    <property type="term" value="F:acetylesterase activity"/>
    <property type="evidence" value="ECO:0000318"/>
    <property type="project" value="GO_Central"/>
</dbReference>
<dbReference type="EMBL" id="DS469747">
    <property type="protein sequence ID" value="EDO34017.1"/>
    <property type="molecule type" value="Genomic_DNA"/>
</dbReference>
<dbReference type="InterPro" id="IPR029058">
    <property type="entry name" value="AB_hydrolase_fold"/>
</dbReference>
<dbReference type="OMA" id="SIECFIP"/>
<dbReference type="InterPro" id="IPR050960">
    <property type="entry name" value="AB_hydrolase_4_sf"/>
</dbReference>
<dbReference type="PIRSF" id="PIRSF005211">
    <property type="entry name" value="Ab_hydro_YheT"/>
    <property type="match status" value="1"/>
</dbReference>
<evidence type="ECO:0008006" key="5">
    <source>
        <dbReference type="Google" id="ProtNLM"/>
    </source>
</evidence>
<dbReference type="STRING" id="45351.A7SQK5"/>
<dbReference type="PANTHER" id="PTHR10794:SF63">
    <property type="entry name" value="ALPHA_BETA HYDROLASE 1, ISOFORM A"/>
    <property type="match status" value="1"/>
</dbReference>
<reference evidence="3 4" key="1">
    <citation type="journal article" date="2007" name="Science">
        <title>Sea anemone genome reveals ancestral eumetazoan gene repertoire and genomic organization.</title>
        <authorList>
            <person name="Putnam N.H."/>
            <person name="Srivastava M."/>
            <person name="Hellsten U."/>
            <person name="Dirks B."/>
            <person name="Chapman J."/>
            <person name="Salamov A."/>
            <person name="Terry A."/>
            <person name="Shapiro H."/>
            <person name="Lindquist E."/>
            <person name="Kapitonov V.V."/>
            <person name="Jurka J."/>
            <person name="Genikhovich G."/>
            <person name="Grigoriev I.V."/>
            <person name="Lucas S.M."/>
            <person name="Steele R.E."/>
            <person name="Finnerty J.R."/>
            <person name="Technau U."/>
            <person name="Martindale M.Q."/>
            <person name="Rokhsar D.S."/>
        </authorList>
    </citation>
    <scope>NUCLEOTIDE SEQUENCE [LARGE SCALE GENOMIC DNA]</scope>
    <source>
        <strain evidence="4">CH2 X CH6</strain>
    </source>
</reference>
<accession>A7SQK5</accession>
<dbReference type="PhylomeDB" id="A7SQK5"/>
<dbReference type="InterPro" id="IPR012020">
    <property type="entry name" value="ABHD4"/>
</dbReference>
<dbReference type="GO" id="GO:0051793">
    <property type="term" value="P:medium-chain fatty acid catabolic process"/>
    <property type="evidence" value="ECO:0000318"/>
    <property type="project" value="GO_Central"/>
</dbReference>
<dbReference type="PANTHER" id="PTHR10794">
    <property type="entry name" value="ABHYDROLASE DOMAIN-CONTAINING PROTEIN"/>
    <property type="match status" value="1"/>
</dbReference>
<dbReference type="HOGENOM" id="CLU_032487_4_0_1"/>
<dbReference type="SUPFAM" id="SSF53474">
    <property type="entry name" value="alpha/beta-Hydrolases"/>
    <property type="match status" value="1"/>
</dbReference>
<keyword evidence="2" id="KW-0812">Transmembrane</keyword>
<proteinExistence type="inferred from homology"/>
<dbReference type="GO" id="GO:0051792">
    <property type="term" value="P:medium-chain fatty acid biosynthetic process"/>
    <property type="evidence" value="ECO:0000318"/>
    <property type="project" value="GO_Central"/>
</dbReference>
<keyword evidence="2" id="KW-1133">Transmembrane helix</keyword>
<evidence type="ECO:0000313" key="4">
    <source>
        <dbReference type="Proteomes" id="UP000001593"/>
    </source>
</evidence>
<dbReference type="eggNOG" id="KOG1838">
    <property type="taxonomic scope" value="Eukaryota"/>
</dbReference>
<comment type="similarity">
    <text evidence="1">Belongs to the AB hydrolase superfamily. AB hydrolase 4 family.</text>
</comment>
<feature type="non-terminal residue" evidence="3">
    <location>
        <position position="1"/>
    </location>
</feature>
<evidence type="ECO:0000256" key="2">
    <source>
        <dbReference type="SAM" id="Phobius"/>
    </source>
</evidence>